<dbReference type="EMBL" id="BDGG01000011">
    <property type="protein sequence ID" value="GAV04689.1"/>
    <property type="molecule type" value="Genomic_DNA"/>
</dbReference>
<accession>A0A1D1W1D2</accession>
<reference evidence="1 2" key="1">
    <citation type="journal article" date="2016" name="Nat. Commun.">
        <title>Extremotolerant tardigrade genome and improved radiotolerance of human cultured cells by tardigrade-unique protein.</title>
        <authorList>
            <person name="Hashimoto T."/>
            <person name="Horikawa D.D."/>
            <person name="Saito Y."/>
            <person name="Kuwahara H."/>
            <person name="Kozuka-Hata H."/>
            <person name="Shin-I T."/>
            <person name="Minakuchi Y."/>
            <person name="Ohishi K."/>
            <person name="Motoyama A."/>
            <person name="Aizu T."/>
            <person name="Enomoto A."/>
            <person name="Kondo K."/>
            <person name="Tanaka S."/>
            <person name="Hara Y."/>
            <person name="Koshikawa S."/>
            <person name="Sagara H."/>
            <person name="Miura T."/>
            <person name="Yokobori S."/>
            <person name="Miyagawa K."/>
            <person name="Suzuki Y."/>
            <person name="Kubo T."/>
            <person name="Oyama M."/>
            <person name="Kohara Y."/>
            <person name="Fujiyama A."/>
            <person name="Arakawa K."/>
            <person name="Katayama T."/>
            <person name="Toyoda A."/>
            <person name="Kunieda T."/>
        </authorList>
    </citation>
    <scope>NUCLEOTIDE SEQUENCE [LARGE SCALE GENOMIC DNA]</scope>
    <source>
        <strain evidence="1 2">YOKOZUNA-1</strain>
    </source>
</reference>
<name>A0A1D1W1D2_RAMVA</name>
<proteinExistence type="predicted"/>
<keyword evidence="2" id="KW-1185">Reference proteome</keyword>
<sequence length="75" mass="7881">MANLAHSLSSVDEGLSDDLARLIDRLGDCASGLYERSCDGASSLNSSVADLPQSSAKFLSGSMKRLTSSSRNLDE</sequence>
<comment type="caution">
    <text evidence="1">The sequence shown here is derived from an EMBL/GenBank/DDBJ whole genome shotgun (WGS) entry which is preliminary data.</text>
</comment>
<organism evidence="1 2">
    <name type="scientific">Ramazzottius varieornatus</name>
    <name type="common">Water bear</name>
    <name type="synonym">Tardigrade</name>
    <dbReference type="NCBI Taxonomy" id="947166"/>
    <lineage>
        <taxon>Eukaryota</taxon>
        <taxon>Metazoa</taxon>
        <taxon>Ecdysozoa</taxon>
        <taxon>Tardigrada</taxon>
        <taxon>Eutardigrada</taxon>
        <taxon>Parachela</taxon>
        <taxon>Hypsibioidea</taxon>
        <taxon>Ramazzottiidae</taxon>
        <taxon>Ramazzottius</taxon>
    </lineage>
</organism>
<protein>
    <submittedName>
        <fullName evidence="1">Uncharacterized protein</fullName>
    </submittedName>
</protein>
<evidence type="ECO:0000313" key="2">
    <source>
        <dbReference type="Proteomes" id="UP000186922"/>
    </source>
</evidence>
<gene>
    <name evidence="1" type="primary">RvY_14936-1</name>
    <name evidence="1" type="synonym">RvY_14936.1</name>
    <name evidence="1" type="ORF">RvY_14936</name>
</gene>
<evidence type="ECO:0000313" key="1">
    <source>
        <dbReference type="EMBL" id="GAV04689.1"/>
    </source>
</evidence>
<dbReference type="Proteomes" id="UP000186922">
    <property type="component" value="Unassembled WGS sequence"/>
</dbReference>
<dbReference type="AlphaFoldDB" id="A0A1D1W1D2"/>